<comment type="pathway">
    <text evidence="1">Carbohydrate metabolism; tricarboxylic acid cycle; isocitrate from oxaloacetate: step 1/2.</text>
</comment>
<evidence type="ECO:0000256" key="3">
    <source>
        <dbReference type="ARBA" id="ARBA00022532"/>
    </source>
</evidence>
<dbReference type="FunFam" id="1.10.230.10:FF:000003">
    <property type="entry name" value="Citrate synthase"/>
    <property type="match status" value="1"/>
</dbReference>
<dbReference type="GO" id="GO:0036440">
    <property type="term" value="F:citrate synthase activity"/>
    <property type="evidence" value="ECO:0007669"/>
    <property type="project" value="UniProtKB-EC"/>
</dbReference>
<evidence type="ECO:0000256" key="4">
    <source>
        <dbReference type="ARBA" id="ARBA00022679"/>
    </source>
</evidence>
<evidence type="ECO:0000313" key="10">
    <source>
        <dbReference type="Proteomes" id="UP000189970"/>
    </source>
</evidence>
<dbReference type="UniPathway" id="UPA00223"/>
<dbReference type="GO" id="GO:0006099">
    <property type="term" value="P:tricarboxylic acid cycle"/>
    <property type="evidence" value="ECO:0007669"/>
    <property type="project" value="UniProtKB-UniPathway"/>
</dbReference>
<dbReference type="PANTHER" id="PTHR11739">
    <property type="entry name" value="CITRATE SYNTHASE"/>
    <property type="match status" value="1"/>
</dbReference>
<evidence type="ECO:0000256" key="2">
    <source>
        <dbReference type="ARBA" id="ARBA00010566"/>
    </source>
</evidence>
<evidence type="ECO:0000256" key="7">
    <source>
        <dbReference type="PIRSR" id="PIRSR001369-1"/>
    </source>
</evidence>
<dbReference type="PIRSF" id="PIRSF001369">
    <property type="entry name" value="Citrate_synth"/>
    <property type="match status" value="1"/>
</dbReference>
<dbReference type="InterPro" id="IPR002020">
    <property type="entry name" value="Citrate_synthase"/>
</dbReference>
<dbReference type="GO" id="GO:0005829">
    <property type="term" value="C:cytosol"/>
    <property type="evidence" value="ECO:0007669"/>
    <property type="project" value="TreeGrafter"/>
</dbReference>
<keyword evidence="4 6" id="KW-0808">Transferase</keyword>
<evidence type="ECO:0000256" key="8">
    <source>
        <dbReference type="RuleBase" id="RU003406"/>
    </source>
</evidence>
<dbReference type="NCBIfam" id="NF010638">
    <property type="entry name" value="PRK14035.1"/>
    <property type="match status" value="1"/>
</dbReference>
<evidence type="ECO:0000313" key="9">
    <source>
        <dbReference type="EMBL" id="OPF86892.1"/>
    </source>
</evidence>
<comment type="similarity">
    <text evidence="2 6 8">Belongs to the citrate synthase family.</text>
</comment>
<name>A0A1V4DEG3_9ENTE</name>
<keyword evidence="3" id="KW-0816">Tricarboxylic acid cycle</keyword>
<comment type="caution">
    <text evidence="9">The sequence shown here is derived from an EMBL/GenBank/DDBJ whole genome shotgun (WGS) entry which is preliminary data.</text>
</comment>
<dbReference type="EMBL" id="MVAB01000001">
    <property type="protein sequence ID" value="OPF86892.1"/>
    <property type="molecule type" value="Genomic_DNA"/>
</dbReference>
<dbReference type="PRINTS" id="PR00143">
    <property type="entry name" value="CITRTSNTHASE"/>
</dbReference>
<evidence type="ECO:0000256" key="6">
    <source>
        <dbReference type="PIRNR" id="PIRNR001369"/>
    </source>
</evidence>
<dbReference type="AlphaFoldDB" id="A0A1V4DEG3"/>
<dbReference type="InterPro" id="IPR036969">
    <property type="entry name" value="Citrate_synthase_sf"/>
</dbReference>
<dbReference type="NCBIfam" id="TIGR01800">
    <property type="entry name" value="cit_synth_II"/>
    <property type="match status" value="1"/>
</dbReference>
<dbReference type="GO" id="GO:0005975">
    <property type="term" value="P:carbohydrate metabolic process"/>
    <property type="evidence" value="ECO:0007669"/>
    <property type="project" value="TreeGrafter"/>
</dbReference>
<reference evidence="9 10" key="1">
    <citation type="submission" date="2017-02" db="EMBL/GenBank/DDBJ databases">
        <title>Vagococcus cremeus sp. nov., isolated from the small intestine of a marten, Martes flavigula.</title>
        <authorList>
            <person name="Tak E.J."/>
            <person name="Bae J.-W."/>
        </authorList>
    </citation>
    <scope>NUCLEOTIDE SEQUENCE [LARGE SCALE GENOMIC DNA]</scope>
    <source>
        <strain evidence="9 10">D7T301</strain>
    </source>
</reference>
<feature type="active site" evidence="7">
    <location>
        <position position="309"/>
    </location>
</feature>
<dbReference type="InterPro" id="IPR016143">
    <property type="entry name" value="Citrate_synth-like_sm_a-sub"/>
</dbReference>
<evidence type="ECO:0000256" key="5">
    <source>
        <dbReference type="ARBA" id="ARBA00049288"/>
    </source>
</evidence>
<dbReference type="Gene3D" id="1.10.230.10">
    <property type="entry name" value="Cytochrome P450-Terp, domain 2"/>
    <property type="match status" value="1"/>
</dbReference>
<dbReference type="PANTHER" id="PTHR11739:SF4">
    <property type="entry name" value="CITRATE SYNTHASE, PEROXISOMAL"/>
    <property type="match status" value="1"/>
</dbReference>
<dbReference type="Pfam" id="PF00285">
    <property type="entry name" value="Citrate_synt"/>
    <property type="match status" value="1"/>
</dbReference>
<accession>A0A1V4DEG3</accession>
<sequence length="380" mass="42986">MTIEFGLRGTFACETRISSIIDDELAYAGYSIEELVDNNASFEETIFLLWHLRLPNEDELLAFTEMLNQNMAISDVIEASLKIQCRQNLHPMSVLRSTVSLLGVFDRQAEVSTPEATYEQAINIQSKMPTIIAAFSRLRRGLDPISPRSDLSFAGNFIYMLEGNEPTDVQIEALNKGLVLHADHELNASTFATRVCASTLSDLYSCITTGIGTLKGSLHGGANERVFEMLEGIAENGDTEAYLQKRLDSKEKIMGFGHRVYKTVDPRQKYLKEMAYELTKGTDDEKWYTLSLEVEAFIREKKGLIPNVDFYSATVYHSLDIESDLFTLIFAMSRVSGWIAHVFEQQNENNLMRPRSKYMGPTSLTYVPMADRQVIYKEVN</sequence>
<feature type="active site" evidence="7">
    <location>
        <position position="258"/>
    </location>
</feature>
<organism evidence="9 10">
    <name type="scientific">Vagococcus martis</name>
    <dbReference type="NCBI Taxonomy" id="1768210"/>
    <lineage>
        <taxon>Bacteria</taxon>
        <taxon>Bacillati</taxon>
        <taxon>Bacillota</taxon>
        <taxon>Bacilli</taxon>
        <taxon>Lactobacillales</taxon>
        <taxon>Enterococcaceae</taxon>
        <taxon>Vagococcus</taxon>
    </lineage>
</organism>
<dbReference type="PROSITE" id="PS00480">
    <property type="entry name" value="CITRATE_SYNTHASE"/>
    <property type="match status" value="1"/>
</dbReference>
<protein>
    <recommendedName>
        <fullName evidence="6">Citrate synthase</fullName>
    </recommendedName>
</protein>
<evidence type="ECO:0000256" key="1">
    <source>
        <dbReference type="ARBA" id="ARBA00004751"/>
    </source>
</evidence>
<proteinExistence type="inferred from homology"/>
<keyword evidence="10" id="KW-1185">Reference proteome</keyword>
<comment type="catalytic activity">
    <reaction evidence="5">
        <text>oxaloacetate + acetyl-CoA + H2O = citrate + CoA + H(+)</text>
        <dbReference type="Rhea" id="RHEA:16845"/>
        <dbReference type="ChEBI" id="CHEBI:15377"/>
        <dbReference type="ChEBI" id="CHEBI:15378"/>
        <dbReference type="ChEBI" id="CHEBI:16452"/>
        <dbReference type="ChEBI" id="CHEBI:16947"/>
        <dbReference type="ChEBI" id="CHEBI:57287"/>
        <dbReference type="ChEBI" id="CHEBI:57288"/>
        <dbReference type="EC" id="2.3.3.16"/>
    </reaction>
</comment>
<dbReference type="RefSeq" id="WP_079344975.1">
    <property type="nucleotide sequence ID" value="NZ_MVAB01000001.1"/>
</dbReference>
<dbReference type="Proteomes" id="UP000189970">
    <property type="component" value="Unassembled WGS sequence"/>
</dbReference>
<dbReference type="SUPFAM" id="SSF48256">
    <property type="entry name" value="Citrate synthase"/>
    <property type="match status" value="1"/>
</dbReference>
<dbReference type="InterPro" id="IPR024176">
    <property type="entry name" value="Citrate_synthase_bac-typ"/>
</dbReference>
<gene>
    <name evidence="9" type="ORF">BW731_01080</name>
</gene>
<dbReference type="Gene3D" id="1.10.580.10">
    <property type="entry name" value="Citrate Synthase, domain 1"/>
    <property type="match status" value="1"/>
</dbReference>
<dbReference type="InterPro" id="IPR019810">
    <property type="entry name" value="Citrate_synthase_AS"/>
</dbReference>
<dbReference type="InterPro" id="IPR016142">
    <property type="entry name" value="Citrate_synth-like_lrg_a-sub"/>
</dbReference>
<dbReference type="InterPro" id="IPR011278">
    <property type="entry name" value="2-MeCitrate/Citrate_synth_II"/>
</dbReference>